<dbReference type="AlphaFoldDB" id="A0A318JNB5"/>
<dbReference type="OrthoDB" id="5460329at2"/>
<dbReference type="Pfam" id="PF10948">
    <property type="entry name" value="DUF2635"/>
    <property type="match status" value="1"/>
</dbReference>
<evidence type="ECO:0000313" key="1">
    <source>
        <dbReference type="EMBL" id="PXX49374.1"/>
    </source>
</evidence>
<comment type="caution">
    <text evidence="1">The sequence shown here is derived from an EMBL/GenBank/DDBJ whole genome shotgun (WGS) entry which is preliminary data.</text>
</comment>
<dbReference type="InterPro" id="IPR024400">
    <property type="entry name" value="DUF2635"/>
</dbReference>
<gene>
    <name evidence="1" type="ORF">DFR38_10413</name>
</gene>
<proteinExistence type="predicted"/>
<accession>A0A318JNB5</accession>
<reference evidence="1 2" key="1">
    <citation type="submission" date="2018-05" db="EMBL/GenBank/DDBJ databases">
        <title>Genomic Encyclopedia of Type Strains, Phase IV (KMG-IV): sequencing the most valuable type-strain genomes for metagenomic binning, comparative biology and taxonomic classification.</title>
        <authorList>
            <person name="Goeker M."/>
        </authorList>
    </citation>
    <scope>NUCLEOTIDE SEQUENCE [LARGE SCALE GENOMIC DNA]</scope>
    <source>
        <strain evidence="1 2">DSM 25134</strain>
    </source>
</reference>
<dbReference type="Proteomes" id="UP000248395">
    <property type="component" value="Unassembled WGS sequence"/>
</dbReference>
<organism evidence="1 2">
    <name type="scientific">Aquitalea magnusonii</name>
    <dbReference type="NCBI Taxonomy" id="332411"/>
    <lineage>
        <taxon>Bacteria</taxon>
        <taxon>Pseudomonadati</taxon>
        <taxon>Pseudomonadota</taxon>
        <taxon>Betaproteobacteria</taxon>
        <taxon>Neisseriales</taxon>
        <taxon>Chromobacteriaceae</taxon>
        <taxon>Aquitalea</taxon>
    </lineage>
</organism>
<dbReference type="EMBL" id="QJKC01000004">
    <property type="protein sequence ID" value="PXX49374.1"/>
    <property type="molecule type" value="Genomic_DNA"/>
</dbReference>
<keyword evidence="2" id="KW-1185">Reference proteome</keyword>
<sequence>MFVKPAPGLSVRDPDLLDLLPDEGREVPDTDYWQRRVRDKDVELVGAPQPVPGD</sequence>
<evidence type="ECO:0000313" key="2">
    <source>
        <dbReference type="Proteomes" id="UP000248395"/>
    </source>
</evidence>
<dbReference type="RefSeq" id="WP_082693259.1">
    <property type="nucleotide sequence ID" value="NZ_LNQU01000005.1"/>
</dbReference>
<name>A0A318JNB5_9NEIS</name>
<protein>
    <submittedName>
        <fullName evidence="1">Uncharacterized protein DUF2635</fullName>
    </submittedName>
</protein>